<evidence type="ECO:0000259" key="2">
    <source>
        <dbReference type="Pfam" id="PF07883"/>
    </source>
</evidence>
<name>A0A5S3XS93_9GAMM</name>
<dbReference type="Pfam" id="PF07883">
    <property type="entry name" value="Cupin_2"/>
    <property type="match status" value="1"/>
</dbReference>
<gene>
    <name evidence="4" type="ORF">CWB96_05335</name>
    <name evidence="3" type="ORF">CWB97_10620</name>
</gene>
<protein>
    <submittedName>
        <fullName evidence="4">Cupin domain-containing protein</fullName>
    </submittedName>
</protein>
<proteinExistence type="predicted"/>
<dbReference type="EMBL" id="PNCK01000036">
    <property type="protein sequence ID" value="TMP42863.1"/>
    <property type="molecule type" value="Genomic_DNA"/>
</dbReference>
<evidence type="ECO:0000313" key="6">
    <source>
        <dbReference type="Proteomes" id="UP000307706"/>
    </source>
</evidence>
<dbReference type="SUPFAM" id="SSF51182">
    <property type="entry name" value="RmlC-like cupins"/>
    <property type="match status" value="1"/>
</dbReference>
<keyword evidence="1" id="KW-0732">Signal</keyword>
<dbReference type="CDD" id="cd02236">
    <property type="entry name" value="cupin_CV2614-like"/>
    <property type="match status" value="1"/>
</dbReference>
<dbReference type="RefSeq" id="WP_138596983.1">
    <property type="nucleotide sequence ID" value="NZ_PNCK01000036.1"/>
</dbReference>
<sequence>MRYLTTQLILLVMALCVSPASADDKAAVTVQTVVKTTKSWNGETLPHYPKGQPEITILKITIPAGVKIPWHEHPIINAGILTKGSLKVVTKNGKTLNMVAGDPITEVINTWHYGINPGSEAAEIIVFYAGIENQPITVKKP</sequence>
<reference evidence="4" key="3">
    <citation type="submission" date="2019-09" db="EMBL/GenBank/DDBJ databases">
        <title>Co-occurence of chitin degradation, pigmentation and bioactivity in marine Pseudoalteromonas.</title>
        <authorList>
            <person name="Sonnenschein E.C."/>
            <person name="Bech P.K."/>
        </authorList>
    </citation>
    <scope>NUCLEOTIDE SEQUENCE</scope>
    <source>
        <strain evidence="4">S2231</strain>
    </source>
</reference>
<dbReference type="OrthoDB" id="287220at2"/>
<dbReference type="InterPro" id="IPR011051">
    <property type="entry name" value="RmlC_Cupin_sf"/>
</dbReference>
<feature type="chain" id="PRO_5024321365" evidence="1">
    <location>
        <begin position="23"/>
        <end position="141"/>
    </location>
</feature>
<feature type="domain" description="Cupin type-2" evidence="2">
    <location>
        <begin position="60"/>
        <end position="128"/>
    </location>
</feature>
<dbReference type="AlphaFoldDB" id="A0A5S3XS93"/>
<accession>A0A5S3XS93</accession>
<dbReference type="Gene3D" id="2.60.120.10">
    <property type="entry name" value="Jelly Rolls"/>
    <property type="match status" value="1"/>
</dbReference>
<keyword evidence="5" id="KW-1185">Reference proteome</keyword>
<evidence type="ECO:0000313" key="3">
    <source>
        <dbReference type="EMBL" id="TMP42863.1"/>
    </source>
</evidence>
<comment type="caution">
    <text evidence="4">The sequence shown here is derived from an EMBL/GenBank/DDBJ whole genome shotgun (WGS) entry which is preliminary data.</text>
</comment>
<dbReference type="EMBL" id="PNCL01000019">
    <property type="protein sequence ID" value="TMP61049.1"/>
    <property type="molecule type" value="Genomic_DNA"/>
</dbReference>
<feature type="signal peptide" evidence="1">
    <location>
        <begin position="1"/>
        <end position="22"/>
    </location>
</feature>
<dbReference type="PANTHER" id="PTHR36156:SF2">
    <property type="entry name" value="CUPIN TYPE-2 DOMAIN-CONTAINING PROTEIN"/>
    <property type="match status" value="1"/>
</dbReference>
<dbReference type="PANTHER" id="PTHR36156">
    <property type="entry name" value="SLR2101 PROTEIN"/>
    <property type="match status" value="1"/>
</dbReference>
<dbReference type="Proteomes" id="UP000307706">
    <property type="component" value="Unassembled WGS sequence"/>
</dbReference>
<reference evidence="5 6" key="1">
    <citation type="submission" date="2017-12" db="EMBL/GenBank/DDBJ databases">
        <authorList>
            <person name="Paulsen S."/>
            <person name="Gram L.K."/>
        </authorList>
    </citation>
    <scope>NUCLEOTIDE SEQUENCE [LARGE SCALE GENOMIC DNA]</scope>
    <source>
        <strain evidence="4 6">S2231</strain>
        <strain evidence="3 5">S2233</strain>
    </source>
</reference>
<dbReference type="InterPro" id="IPR047142">
    <property type="entry name" value="OryJ/VirC-like"/>
</dbReference>
<dbReference type="InterPro" id="IPR013096">
    <property type="entry name" value="Cupin_2"/>
</dbReference>
<evidence type="ECO:0000313" key="5">
    <source>
        <dbReference type="Proteomes" id="UP000305730"/>
    </source>
</evidence>
<dbReference type="InterPro" id="IPR014710">
    <property type="entry name" value="RmlC-like_jellyroll"/>
</dbReference>
<evidence type="ECO:0000313" key="4">
    <source>
        <dbReference type="EMBL" id="TMP61049.1"/>
    </source>
</evidence>
<dbReference type="Proteomes" id="UP000305730">
    <property type="component" value="Unassembled WGS sequence"/>
</dbReference>
<organism evidence="4 6">
    <name type="scientific">Pseudoalteromonas citrea</name>
    <dbReference type="NCBI Taxonomy" id="43655"/>
    <lineage>
        <taxon>Bacteria</taxon>
        <taxon>Pseudomonadati</taxon>
        <taxon>Pseudomonadota</taxon>
        <taxon>Gammaproteobacteria</taxon>
        <taxon>Alteromonadales</taxon>
        <taxon>Pseudoalteromonadaceae</taxon>
        <taxon>Pseudoalteromonas</taxon>
    </lineage>
</organism>
<reference evidence="5 6" key="2">
    <citation type="submission" date="2019-06" db="EMBL/GenBank/DDBJ databases">
        <title>Co-occurence of chitin degradation, pigmentation and bioactivity in marine Pseudoalteromonas.</title>
        <authorList>
            <person name="Sonnenschein E.C."/>
            <person name="Bech P.K."/>
        </authorList>
    </citation>
    <scope>NUCLEOTIDE SEQUENCE [LARGE SCALE GENOMIC DNA]</scope>
    <source>
        <strain evidence="6">S2231</strain>
        <strain evidence="3 5">S2233</strain>
    </source>
</reference>
<evidence type="ECO:0000256" key="1">
    <source>
        <dbReference type="SAM" id="SignalP"/>
    </source>
</evidence>